<organism evidence="1">
    <name type="scientific">Podoviridae sp. cttxo15</name>
    <dbReference type="NCBI Taxonomy" id="2826584"/>
    <lineage>
        <taxon>Viruses</taxon>
        <taxon>Duplodnaviria</taxon>
        <taxon>Heunggongvirae</taxon>
        <taxon>Uroviricota</taxon>
        <taxon>Caudoviricetes</taxon>
    </lineage>
</organism>
<dbReference type="EMBL" id="BK015041">
    <property type="protein sequence ID" value="DAD88500.1"/>
    <property type="molecule type" value="Genomic_DNA"/>
</dbReference>
<reference evidence="1" key="1">
    <citation type="journal article" date="2021" name="Proc. Natl. Acad. Sci. U.S.A.">
        <title>A Catalog of Tens of Thousands of Viruses from Human Metagenomes Reveals Hidden Associations with Chronic Diseases.</title>
        <authorList>
            <person name="Tisza M.J."/>
            <person name="Buck C.B."/>
        </authorList>
    </citation>
    <scope>NUCLEOTIDE SEQUENCE</scope>
    <source>
        <strain evidence="1">Cttxo15</strain>
    </source>
</reference>
<evidence type="ECO:0000313" key="1">
    <source>
        <dbReference type="EMBL" id="DAD88500.1"/>
    </source>
</evidence>
<accession>A0A8S5N242</accession>
<protein>
    <submittedName>
        <fullName evidence="1">Uncharacterized protein</fullName>
    </submittedName>
</protein>
<sequence>MTVKNPIDERYMVRTSMDVLIAQSWSQGLRNVGVYSDPNRSSAGETSEETYSNWQTKKIKNGDMMKVDITLHEINPAILAIIDGGAVKVSKEVAQVTDRIEKFLPGQWGFTKDVLLESRNADGSMITPSEVKALIDGVDTALVKGTDYEIGKTAIGDTFVKFKQGAKLSADTPAQATISIKYSCTPDATLQKMKHETSGVPLGFVMVLEEKWNYNGKEMGIRFKLEDCKNTKAFHKAINDSDSSSAGYPCEITGRVVGHEFFGFGA</sequence>
<proteinExistence type="predicted"/>
<name>A0A8S5N242_9CAUD</name>